<organism evidence="1 2">
    <name type="scientific">Portunus trituberculatus</name>
    <name type="common">Swimming crab</name>
    <name type="synonym">Neptunus trituberculatus</name>
    <dbReference type="NCBI Taxonomy" id="210409"/>
    <lineage>
        <taxon>Eukaryota</taxon>
        <taxon>Metazoa</taxon>
        <taxon>Ecdysozoa</taxon>
        <taxon>Arthropoda</taxon>
        <taxon>Crustacea</taxon>
        <taxon>Multicrustacea</taxon>
        <taxon>Malacostraca</taxon>
        <taxon>Eumalacostraca</taxon>
        <taxon>Eucarida</taxon>
        <taxon>Decapoda</taxon>
        <taxon>Pleocyemata</taxon>
        <taxon>Brachyura</taxon>
        <taxon>Eubrachyura</taxon>
        <taxon>Portunoidea</taxon>
        <taxon>Portunidae</taxon>
        <taxon>Portuninae</taxon>
        <taxon>Portunus</taxon>
    </lineage>
</organism>
<gene>
    <name evidence="1" type="ORF">E2C01_090602</name>
</gene>
<dbReference type="Proteomes" id="UP000324222">
    <property type="component" value="Unassembled WGS sequence"/>
</dbReference>
<protein>
    <submittedName>
        <fullName evidence="1">Uncharacterized protein</fullName>
    </submittedName>
</protein>
<dbReference type="EMBL" id="VSRR010102072">
    <property type="protein sequence ID" value="MPC95393.1"/>
    <property type="molecule type" value="Genomic_DNA"/>
</dbReference>
<reference evidence="1 2" key="1">
    <citation type="submission" date="2019-05" db="EMBL/GenBank/DDBJ databases">
        <title>Another draft genome of Portunus trituberculatus and its Hox gene families provides insights of decapod evolution.</title>
        <authorList>
            <person name="Jeong J.-H."/>
            <person name="Song I."/>
            <person name="Kim S."/>
            <person name="Choi T."/>
            <person name="Kim D."/>
            <person name="Ryu S."/>
            <person name="Kim W."/>
        </authorList>
    </citation>
    <scope>NUCLEOTIDE SEQUENCE [LARGE SCALE GENOMIC DNA]</scope>
    <source>
        <tissue evidence="1">Muscle</tissue>
    </source>
</reference>
<sequence length="64" mass="6738">MDEVALRRSGGDLALIQAGISLLQVVNHEKPILGSWRVACGEAIIRSVGEGSHGQQVHVPVANP</sequence>
<proteinExistence type="predicted"/>
<evidence type="ECO:0000313" key="1">
    <source>
        <dbReference type="EMBL" id="MPC95393.1"/>
    </source>
</evidence>
<evidence type="ECO:0000313" key="2">
    <source>
        <dbReference type="Proteomes" id="UP000324222"/>
    </source>
</evidence>
<dbReference type="AlphaFoldDB" id="A0A5B7JLT1"/>
<name>A0A5B7JLT1_PORTR</name>
<accession>A0A5B7JLT1</accession>
<keyword evidence="2" id="KW-1185">Reference proteome</keyword>
<comment type="caution">
    <text evidence="1">The sequence shown here is derived from an EMBL/GenBank/DDBJ whole genome shotgun (WGS) entry which is preliminary data.</text>
</comment>